<reference evidence="3 5" key="2">
    <citation type="submission" date="2018-06" db="EMBL/GenBank/DDBJ databases">
        <authorList>
            <consortium name="Pathogen Informatics"/>
            <person name="Doyle S."/>
        </authorList>
    </citation>
    <scope>NUCLEOTIDE SEQUENCE [LARGE SCALE GENOMIC DNA]</scope>
    <source>
        <strain evidence="3 5">NCTC12022</strain>
    </source>
</reference>
<protein>
    <submittedName>
        <fullName evidence="2">Uncharacterized protein</fullName>
    </submittedName>
</protein>
<reference evidence="2 4" key="1">
    <citation type="submission" date="2015-11" db="EMBL/GenBank/DDBJ databases">
        <title>Genomic analysis of 38 Legionella species identifies large and diverse effector repertoires.</title>
        <authorList>
            <person name="Burstein D."/>
            <person name="Amaro F."/>
            <person name="Zusman T."/>
            <person name="Lifshitz Z."/>
            <person name="Cohen O."/>
            <person name="Gilbert J.A."/>
            <person name="Pupko T."/>
            <person name="Shuman H.A."/>
            <person name="Segal G."/>
        </authorList>
    </citation>
    <scope>NUCLEOTIDE SEQUENCE [LARGE SCALE GENOMIC DNA]</scope>
    <source>
        <strain evidence="2 4">WO-44C</strain>
    </source>
</reference>
<sequence length="120" mass="13115">MQLFQNIKKFVACVVQPFSSLRNWLFGSNEPIENEEEEIEELEELSVLVPRVSPSLAGLCAISITSKTQLGLQSTCRMPTLLPKKDDDENGPAGSSFTWATPVRQSLDDNLSINSAACAA</sequence>
<dbReference type="RefSeq" id="WP_058444004.1">
    <property type="nucleotide sequence ID" value="NZ_CAAAHT010000039.1"/>
</dbReference>
<accession>A0A0W0U483</accession>
<dbReference type="EMBL" id="UASS01000002">
    <property type="protein sequence ID" value="SPX59729.1"/>
    <property type="molecule type" value="Genomic_DNA"/>
</dbReference>
<dbReference type="STRING" id="453.Lfee_0739"/>
<dbReference type="PATRIC" id="fig|453.4.peg.803"/>
<evidence type="ECO:0000313" key="5">
    <source>
        <dbReference type="Proteomes" id="UP000251942"/>
    </source>
</evidence>
<dbReference type="Proteomes" id="UP000054698">
    <property type="component" value="Unassembled WGS sequence"/>
</dbReference>
<keyword evidence="4" id="KW-1185">Reference proteome</keyword>
<proteinExistence type="predicted"/>
<evidence type="ECO:0000313" key="4">
    <source>
        <dbReference type="Proteomes" id="UP000054698"/>
    </source>
</evidence>
<organism evidence="2 4">
    <name type="scientific">Legionella feeleii</name>
    <dbReference type="NCBI Taxonomy" id="453"/>
    <lineage>
        <taxon>Bacteria</taxon>
        <taxon>Pseudomonadati</taxon>
        <taxon>Pseudomonadota</taxon>
        <taxon>Gammaproteobacteria</taxon>
        <taxon>Legionellales</taxon>
        <taxon>Legionellaceae</taxon>
        <taxon>Legionella</taxon>
    </lineage>
</organism>
<dbReference type="AlphaFoldDB" id="A0A0W0U483"/>
<evidence type="ECO:0000256" key="1">
    <source>
        <dbReference type="SAM" id="MobiDB-lite"/>
    </source>
</evidence>
<dbReference type="Proteomes" id="UP000251942">
    <property type="component" value="Unassembled WGS sequence"/>
</dbReference>
<dbReference type="OrthoDB" id="9942040at2"/>
<evidence type="ECO:0000313" key="3">
    <source>
        <dbReference type="EMBL" id="SPX59729.1"/>
    </source>
</evidence>
<feature type="region of interest" description="Disordered" evidence="1">
    <location>
        <begin position="81"/>
        <end position="101"/>
    </location>
</feature>
<name>A0A0W0U483_9GAMM</name>
<dbReference type="EMBL" id="LNYB01000022">
    <property type="protein sequence ID" value="KTD02712.1"/>
    <property type="molecule type" value="Genomic_DNA"/>
</dbReference>
<evidence type="ECO:0000313" key="2">
    <source>
        <dbReference type="EMBL" id="KTD02712.1"/>
    </source>
</evidence>
<gene>
    <name evidence="2" type="ORF">Lfee_0739</name>
    <name evidence="3" type="ORF">NCTC12022_00440</name>
</gene>